<evidence type="ECO:0000259" key="2">
    <source>
        <dbReference type="Pfam" id="PF19291"/>
    </source>
</evidence>
<protein>
    <submittedName>
        <fullName evidence="3">Glycoside hydrolase family 15 protein</fullName>
    </submittedName>
</protein>
<dbReference type="InterPro" id="IPR045582">
    <property type="entry name" value="Trehalase-like_N"/>
</dbReference>
<keyword evidence="3" id="KW-0378">Hydrolase</keyword>
<dbReference type="Pfam" id="PF19291">
    <property type="entry name" value="TREH_N"/>
    <property type="match status" value="1"/>
</dbReference>
<dbReference type="InterPro" id="IPR008928">
    <property type="entry name" value="6-hairpin_glycosidase_sf"/>
</dbReference>
<evidence type="ECO:0000259" key="1">
    <source>
        <dbReference type="Pfam" id="PF00723"/>
    </source>
</evidence>
<dbReference type="SUPFAM" id="SSF48208">
    <property type="entry name" value="Six-hairpin glycosidases"/>
    <property type="match status" value="1"/>
</dbReference>
<comment type="caution">
    <text evidence="3">The sequence shown here is derived from an EMBL/GenBank/DDBJ whole genome shotgun (WGS) entry which is preliminary data.</text>
</comment>
<feature type="domain" description="GH15-like" evidence="1">
    <location>
        <begin position="249"/>
        <end position="596"/>
    </location>
</feature>
<dbReference type="RefSeq" id="WP_311425233.1">
    <property type="nucleotide sequence ID" value="NZ_JAVREH010000069.1"/>
</dbReference>
<dbReference type="InterPro" id="IPR012341">
    <property type="entry name" value="6hp_glycosidase-like_sf"/>
</dbReference>
<name>A0ABU2JGH4_9ACTN</name>
<dbReference type="Gene3D" id="1.50.10.10">
    <property type="match status" value="1"/>
</dbReference>
<dbReference type="PANTHER" id="PTHR31616">
    <property type="entry name" value="TREHALASE"/>
    <property type="match status" value="1"/>
</dbReference>
<dbReference type="PANTHER" id="PTHR31616:SF10">
    <property type="entry name" value="TREHALASE"/>
    <property type="match status" value="1"/>
</dbReference>
<reference evidence="4" key="1">
    <citation type="submission" date="2023-07" db="EMBL/GenBank/DDBJ databases">
        <title>30 novel species of actinomycetes from the DSMZ collection.</title>
        <authorList>
            <person name="Nouioui I."/>
        </authorList>
    </citation>
    <scope>NUCLEOTIDE SEQUENCE [LARGE SCALE GENOMIC DNA]</scope>
    <source>
        <strain evidence="4">DSM 44399</strain>
    </source>
</reference>
<gene>
    <name evidence="3" type="ORF">RM423_22210</name>
</gene>
<dbReference type="EMBL" id="JAVREH010000069">
    <property type="protein sequence ID" value="MDT0264090.1"/>
    <property type="molecule type" value="Genomic_DNA"/>
</dbReference>
<keyword evidence="4" id="KW-1185">Reference proteome</keyword>
<sequence length="613" mass="67303">MAQPGDRWRQPGIGDYSFLSDCASAALVDRDASIDWWCVPRFDSPSVFGRLLDPEAGHWTLHPTGDFESTRRYVEDTLVLCTRFVTPTGTVTVTDTLAFEYGARGHEIGLRSPHILLRNVEGLHGSVQMHSEFAPRMEYGRTRPHLRVTESGVEARGGPVRLMCSGPVTWECVDSRAVTTFDVSAGHRTELRVGYVASFEPPAARDRPSEDAPQATVDDTIAAWQSWAAEHTSYDGAFPAEVRRSSLVLQGLTFQPSGAVVAAATTSLPEVMGGEFNFDYRFAWLRDLSLTIRSLWLAACPHEPDRLFRWFANAAGHLGDELVQIMYGVEGERDLTERELGNLAGYRGNRPVRVGNNAWEQKQLDVLGEVLDAAYILRDSLGDLDHPVQHLLVTFADRAAKDWPQPDSGMWETRDAVRHYTSSKVMCWVALDRAVTLASRISATSDAVARWAAARDDVHAAVVDQAWSESLGAYAGAFGSDDLDASVLILPLVGFLPASNARMRATIEVIDTQLGSGGLVRRWSAEPHGFLICTYWLVECLALGGQSERAEEIFRLATSYANDLGLLSEQADQTSRELLGNMPQAFSHVGLINAAWRLAHSSTDFADTPGGPA</sequence>
<evidence type="ECO:0000313" key="4">
    <source>
        <dbReference type="Proteomes" id="UP001183176"/>
    </source>
</evidence>
<dbReference type="Proteomes" id="UP001183176">
    <property type="component" value="Unassembled WGS sequence"/>
</dbReference>
<accession>A0ABU2JGH4</accession>
<feature type="domain" description="Trehalase-like N-terminal" evidence="2">
    <location>
        <begin position="11"/>
        <end position="178"/>
    </location>
</feature>
<proteinExistence type="predicted"/>
<dbReference type="GO" id="GO:0016787">
    <property type="term" value="F:hydrolase activity"/>
    <property type="evidence" value="ECO:0007669"/>
    <property type="project" value="UniProtKB-KW"/>
</dbReference>
<dbReference type="Pfam" id="PF00723">
    <property type="entry name" value="Glyco_hydro_15"/>
    <property type="match status" value="1"/>
</dbReference>
<dbReference type="InterPro" id="IPR011613">
    <property type="entry name" value="GH15-like"/>
</dbReference>
<evidence type="ECO:0000313" key="3">
    <source>
        <dbReference type="EMBL" id="MDT0264090.1"/>
    </source>
</evidence>
<organism evidence="3 4">
    <name type="scientific">Jatrophihabitans lederbergiae</name>
    <dbReference type="NCBI Taxonomy" id="3075547"/>
    <lineage>
        <taxon>Bacteria</taxon>
        <taxon>Bacillati</taxon>
        <taxon>Actinomycetota</taxon>
        <taxon>Actinomycetes</taxon>
        <taxon>Jatrophihabitantales</taxon>
        <taxon>Jatrophihabitantaceae</taxon>
        <taxon>Jatrophihabitans</taxon>
    </lineage>
</organism>